<accession>A5ZU95</accession>
<dbReference type="HOGENOM" id="CLU_3022885_0_0_9"/>
<comment type="caution">
    <text evidence="1">The sequence shown here is derived from an EMBL/GenBank/DDBJ whole genome shotgun (WGS) entry which is preliminary data.</text>
</comment>
<organism evidence="1 2">
    <name type="scientific">Blautia obeum ATCC 29174</name>
    <dbReference type="NCBI Taxonomy" id="411459"/>
    <lineage>
        <taxon>Bacteria</taxon>
        <taxon>Bacillati</taxon>
        <taxon>Bacillota</taxon>
        <taxon>Clostridia</taxon>
        <taxon>Lachnospirales</taxon>
        <taxon>Lachnospiraceae</taxon>
        <taxon>Blautia</taxon>
    </lineage>
</organism>
<protein>
    <submittedName>
        <fullName evidence="1">Uncharacterized protein</fullName>
    </submittedName>
</protein>
<evidence type="ECO:0000313" key="2">
    <source>
        <dbReference type="Proteomes" id="UP000006002"/>
    </source>
</evidence>
<reference evidence="1 2" key="1">
    <citation type="submission" date="2007-03" db="EMBL/GenBank/DDBJ databases">
        <authorList>
            <person name="Fulton L."/>
            <person name="Clifton S."/>
            <person name="Fulton B."/>
            <person name="Xu J."/>
            <person name="Minx P."/>
            <person name="Pepin K.H."/>
            <person name="Johnson M."/>
            <person name="Thiruvilangam P."/>
            <person name="Bhonagiri V."/>
            <person name="Nash W.E."/>
            <person name="Mardis E.R."/>
            <person name="Wilson R.K."/>
        </authorList>
    </citation>
    <scope>NUCLEOTIDE SEQUENCE [LARGE SCALE GENOMIC DNA]</scope>
    <source>
        <strain evidence="1 2">ATCC 29174</strain>
    </source>
</reference>
<sequence>MAERKRAGISVLARSVRNRESLLMSGIDRIREITYYNYRDKDFYMGSLAFPYFTL</sequence>
<evidence type="ECO:0000313" key="1">
    <source>
        <dbReference type="EMBL" id="EDM86922.1"/>
    </source>
</evidence>
<proteinExistence type="predicted"/>
<dbReference type="AlphaFoldDB" id="A5ZU95"/>
<dbReference type="Proteomes" id="UP000006002">
    <property type="component" value="Unassembled WGS sequence"/>
</dbReference>
<reference evidence="1 2" key="2">
    <citation type="submission" date="2007-04" db="EMBL/GenBank/DDBJ databases">
        <title>Draft genome sequence of Ruminococcus obeum (ATCC 29174).</title>
        <authorList>
            <person name="Sudarsanam P."/>
            <person name="Ley R."/>
            <person name="Guruge J."/>
            <person name="Turnbaugh P.J."/>
            <person name="Mahowald M."/>
            <person name="Liep D."/>
            <person name="Gordon J."/>
        </authorList>
    </citation>
    <scope>NUCLEOTIDE SEQUENCE [LARGE SCALE GENOMIC DNA]</scope>
    <source>
        <strain evidence="1 2">ATCC 29174</strain>
    </source>
</reference>
<dbReference type="EMBL" id="AAVO02000011">
    <property type="protein sequence ID" value="EDM86922.1"/>
    <property type="molecule type" value="Genomic_DNA"/>
</dbReference>
<name>A5ZU95_9FIRM</name>
<gene>
    <name evidence="1" type="ORF">RUMOBE_02578</name>
</gene>